<protein>
    <submittedName>
        <fullName evidence="7">Rieske (2Fe-2S) protein</fullName>
    </submittedName>
</protein>
<dbReference type="InterPro" id="IPR017941">
    <property type="entry name" value="Rieske_2Fe-2S"/>
</dbReference>
<dbReference type="SUPFAM" id="SSF50022">
    <property type="entry name" value="ISP domain"/>
    <property type="match status" value="1"/>
</dbReference>
<sequence>MSGRYRLTSVETVRDEGSWLFRVRDAHGAREEVILVPCEESGVEAWRNRCTHENQRLHREGVGAAVRESGIVCPKHGSIFDTCSGACDNGEAADTTLPSVDVTVENGQVYLTDDDVDYLGTGGIDDDEEDGPSSSSHLQF</sequence>
<dbReference type="Pfam" id="PF00355">
    <property type="entry name" value="Rieske"/>
    <property type="match status" value="1"/>
</dbReference>
<dbReference type="CDD" id="cd03467">
    <property type="entry name" value="Rieske"/>
    <property type="match status" value="1"/>
</dbReference>
<keyword evidence="4" id="KW-0411">Iron-sulfur</keyword>
<proteinExistence type="predicted"/>
<keyword evidence="3" id="KW-0408">Iron</keyword>
<name>A0AAE3FPH3_9EURY</name>
<evidence type="ECO:0000256" key="4">
    <source>
        <dbReference type="ARBA" id="ARBA00023014"/>
    </source>
</evidence>
<dbReference type="GO" id="GO:0046872">
    <property type="term" value="F:metal ion binding"/>
    <property type="evidence" value="ECO:0007669"/>
    <property type="project" value="UniProtKB-KW"/>
</dbReference>
<dbReference type="PROSITE" id="PS51296">
    <property type="entry name" value="RIESKE"/>
    <property type="match status" value="1"/>
</dbReference>
<feature type="region of interest" description="Disordered" evidence="5">
    <location>
        <begin position="120"/>
        <end position="140"/>
    </location>
</feature>
<keyword evidence="1" id="KW-0001">2Fe-2S</keyword>
<dbReference type="Gene3D" id="2.102.10.10">
    <property type="entry name" value="Rieske [2Fe-2S] iron-sulphur domain"/>
    <property type="match status" value="1"/>
</dbReference>
<keyword evidence="8" id="KW-1185">Reference proteome</keyword>
<accession>A0AAE3FPH3</accession>
<evidence type="ECO:0000256" key="5">
    <source>
        <dbReference type="SAM" id="MobiDB-lite"/>
    </source>
</evidence>
<dbReference type="Proteomes" id="UP001202674">
    <property type="component" value="Unassembled WGS sequence"/>
</dbReference>
<organism evidence="7 8">
    <name type="scientific">Natranaeroarchaeum aerophilus</name>
    <dbReference type="NCBI Taxonomy" id="2917711"/>
    <lineage>
        <taxon>Archaea</taxon>
        <taxon>Methanobacteriati</taxon>
        <taxon>Methanobacteriota</taxon>
        <taxon>Stenosarchaea group</taxon>
        <taxon>Halobacteria</taxon>
        <taxon>Halobacteriales</taxon>
        <taxon>Natronoarchaeaceae</taxon>
        <taxon>Natranaeroarchaeum</taxon>
    </lineage>
</organism>
<reference evidence="7 8" key="1">
    <citation type="journal article" date="2022" name="Syst. Appl. Microbiol.">
        <title>Natronocalculus amylovorans gen. nov., sp. nov., and Natranaeroarchaeum aerophilus sp. nov., dominant culturable amylolytic natronoarchaea from hypersaline soda lakes in southwestern Siberia.</title>
        <authorList>
            <person name="Sorokin D.Y."/>
            <person name="Elcheninov A.G."/>
            <person name="Khizhniak T.V."/>
            <person name="Koenen M."/>
            <person name="Bale N.J."/>
            <person name="Damste J.S.S."/>
            <person name="Kublanov I.V."/>
        </authorList>
    </citation>
    <scope>NUCLEOTIDE SEQUENCE [LARGE SCALE GENOMIC DNA]</scope>
    <source>
        <strain evidence="7 8">AArc-St1-1</strain>
    </source>
</reference>
<dbReference type="InterPro" id="IPR036922">
    <property type="entry name" value="Rieske_2Fe-2S_sf"/>
</dbReference>
<evidence type="ECO:0000256" key="1">
    <source>
        <dbReference type="ARBA" id="ARBA00022714"/>
    </source>
</evidence>
<evidence type="ECO:0000313" key="7">
    <source>
        <dbReference type="EMBL" id="MCL9812776.1"/>
    </source>
</evidence>
<evidence type="ECO:0000256" key="2">
    <source>
        <dbReference type="ARBA" id="ARBA00022723"/>
    </source>
</evidence>
<comment type="caution">
    <text evidence="7">The sequence shown here is derived from an EMBL/GenBank/DDBJ whole genome shotgun (WGS) entry which is preliminary data.</text>
</comment>
<evidence type="ECO:0000259" key="6">
    <source>
        <dbReference type="PROSITE" id="PS51296"/>
    </source>
</evidence>
<dbReference type="AlphaFoldDB" id="A0AAE3FPH3"/>
<keyword evidence="2" id="KW-0479">Metal-binding</keyword>
<dbReference type="RefSeq" id="WP_250594770.1">
    <property type="nucleotide sequence ID" value="NZ_JAKRVY010000001.1"/>
</dbReference>
<evidence type="ECO:0000313" key="8">
    <source>
        <dbReference type="Proteomes" id="UP001202674"/>
    </source>
</evidence>
<evidence type="ECO:0000256" key="3">
    <source>
        <dbReference type="ARBA" id="ARBA00023004"/>
    </source>
</evidence>
<gene>
    <name evidence="7" type="ORF">AArcSt11_03805</name>
</gene>
<dbReference type="EMBL" id="JAKRVY010000001">
    <property type="protein sequence ID" value="MCL9812776.1"/>
    <property type="molecule type" value="Genomic_DNA"/>
</dbReference>
<feature type="domain" description="Rieske" evidence="6">
    <location>
        <begin position="4"/>
        <end position="111"/>
    </location>
</feature>
<dbReference type="GO" id="GO:0051537">
    <property type="term" value="F:2 iron, 2 sulfur cluster binding"/>
    <property type="evidence" value="ECO:0007669"/>
    <property type="project" value="UniProtKB-KW"/>
</dbReference>